<dbReference type="InterPro" id="IPR029044">
    <property type="entry name" value="Nucleotide-diphossugar_trans"/>
</dbReference>
<accession>A0A8J7WA13</accession>
<dbReference type="Pfam" id="PF12804">
    <property type="entry name" value="NTP_transf_3"/>
    <property type="match status" value="1"/>
</dbReference>
<dbReference type="InterPro" id="IPR025877">
    <property type="entry name" value="MobA-like_NTP_Trfase"/>
</dbReference>
<dbReference type="AlphaFoldDB" id="A0A8J7WA13"/>
<evidence type="ECO:0000256" key="1">
    <source>
        <dbReference type="ARBA" id="ARBA00022842"/>
    </source>
</evidence>
<dbReference type="RefSeq" id="WP_212534657.1">
    <property type="nucleotide sequence ID" value="NZ_JAGTUU010000001.1"/>
</dbReference>
<dbReference type="PANTHER" id="PTHR43777">
    <property type="entry name" value="MOLYBDENUM COFACTOR CYTIDYLYLTRANSFERASE"/>
    <property type="match status" value="1"/>
</dbReference>
<reference evidence="3" key="1">
    <citation type="submission" date="2021-04" db="EMBL/GenBank/DDBJ databases">
        <authorList>
            <person name="Yoon J."/>
        </authorList>
    </citation>
    <scope>NUCLEOTIDE SEQUENCE</scope>
    <source>
        <strain evidence="3">KMU-90</strain>
    </source>
</reference>
<organism evidence="3 4">
    <name type="scientific">Thetidibacter halocola</name>
    <dbReference type="NCBI Taxonomy" id="2827239"/>
    <lineage>
        <taxon>Bacteria</taxon>
        <taxon>Pseudomonadati</taxon>
        <taxon>Pseudomonadota</taxon>
        <taxon>Alphaproteobacteria</taxon>
        <taxon>Rhodobacterales</taxon>
        <taxon>Roseobacteraceae</taxon>
        <taxon>Thetidibacter</taxon>
    </lineage>
</organism>
<dbReference type="SUPFAM" id="SSF53448">
    <property type="entry name" value="Nucleotide-diphospho-sugar transferases"/>
    <property type="match status" value="1"/>
</dbReference>
<dbReference type="Proteomes" id="UP000681356">
    <property type="component" value="Unassembled WGS sequence"/>
</dbReference>
<keyword evidence="4" id="KW-1185">Reference proteome</keyword>
<dbReference type="CDD" id="cd04182">
    <property type="entry name" value="GT_2_like_f"/>
    <property type="match status" value="1"/>
</dbReference>
<proteinExistence type="predicted"/>
<dbReference type="PANTHER" id="PTHR43777:SF1">
    <property type="entry name" value="MOLYBDENUM COFACTOR CYTIDYLYLTRANSFERASE"/>
    <property type="match status" value="1"/>
</dbReference>
<evidence type="ECO:0000313" key="3">
    <source>
        <dbReference type="EMBL" id="MBS0122684.1"/>
    </source>
</evidence>
<protein>
    <submittedName>
        <fullName evidence="3">Nucleotidyltransferase family protein</fullName>
    </submittedName>
</protein>
<keyword evidence="1" id="KW-0460">Magnesium</keyword>
<dbReference type="Gene3D" id="3.90.550.10">
    <property type="entry name" value="Spore Coat Polysaccharide Biosynthesis Protein SpsA, Chain A"/>
    <property type="match status" value="1"/>
</dbReference>
<evidence type="ECO:0000259" key="2">
    <source>
        <dbReference type="Pfam" id="PF12804"/>
    </source>
</evidence>
<sequence>MQDIAILFPAAGASRRMRGTDKLLEPVDGLPLLRRQVQRALSTGAHVAVSIPDHDHPRSAALAGLPVQLVAVPDSGLGMSASLRRGIGMLPRGMKAAIILPADMPEITTADLATLIAAFRALSIPVLLRGCAADGTPGHPVLFPADCFSALQHLQGDQGARDVLRANAHRTRLVPLPDNHALTDLDTPEAWQAWRAGALSDPTPAE</sequence>
<dbReference type="GO" id="GO:0016779">
    <property type="term" value="F:nucleotidyltransferase activity"/>
    <property type="evidence" value="ECO:0007669"/>
    <property type="project" value="UniProtKB-ARBA"/>
</dbReference>
<feature type="domain" description="MobA-like NTP transferase" evidence="2">
    <location>
        <begin position="10"/>
        <end position="167"/>
    </location>
</feature>
<evidence type="ECO:0000313" key="4">
    <source>
        <dbReference type="Proteomes" id="UP000681356"/>
    </source>
</evidence>
<name>A0A8J7WA13_9RHOB</name>
<gene>
    <name evidence="3" type="ORF">KB874_00935</name>
</gene>
<comment type="caution">
    <text evidence="3">The sequence shown here is derived from an EMBL/GenBank/DDBJ whole genome shotgun (WGS) entry which is preliminary data.</text>
</comment>
<dbReference type="EMBL" id="JAGTUU010000001">
    <property type="protein sequence ID" value="MBS0122684.1"/>
    <property type="molecule type" value="Genomic_DNA"/>
</dbReference>